<evidence type="ECO:0000256" key="1">
    <source>
        <dbReference type="ARBA" id="ARBA00001933"/>
    </source>
</evidence>
<dbReference type="FunFam" id="3.40.640.10:FF:000014">
    <property type="entry name" value="Adenosylmethionine-8-amino-7-oxononanoate aminotransferase, probable"/>
    <property type="match status" value="1"/>
</dbReference>
<dbReference type="OrthoDB" id="9801834at2"/>
<dbReference type="STRING" id="665467.SAMN02982931_04223"/>
<dbReference type="Gene3D" id="3.40.640.10">
    <property type="entry name" value="Type I PLP-dependent aspartate aminotransferase-like (Major domain)"/>
    <property type="match status" value="1"/>
</dbReference>
<proteinExistence type="inferred from homology"/>
<dbReference type="PANTHER" id="PTHR43094:SF1">
    <property type="entry name" value="AMINOTRANSFERASE CLASS-III"/>
    <property type="match status" value="1"/>
</dbReference>
<dbReference type="RefSeq" id="WP_090879772.1">
    <property type="nucleotide sequence ID" value="NZ_FMXQ01000010.1"/>
</dbReference>
<evidence type="ECO:0000256" key="4">
    <source>
        <dbReference type="ARBA" id="ARBA00022679"/>
    </source>
</evidence>
<dbReference type="SUPFAM" id="SSF53383">
    <property type="entry name" value="PLP-dependent transferases"/>
    <property type="match status" value="1"/>
</dbReference>
<dbReference type="Pfam" id="PF00202">
    <property type="entry name" value="Aminotran_3"/>
    <property type="match status" value="1"/>
</dbReference>
<evidence type="ECO:0000256" key="2">
    <source>
        <dbReference type="ARBA" id="ARBA00008954"/>
    </source>
</evidence>
<keyword evidence="8" id="KW-1185">Reference proteome</keyword>
<accession>A0A1G6E8R5</accession>
<evidence type="ECO:0000313" key="7">
    <source>
        <dbReference type="EMBL" id="SDB53335.1"/>
    </source>
</evidence>
<sequence>MNKPPENIEAINQAAFEHCIFPLAEMDAVRRDGPHIWVGGQGVELTDNNGRTFLDMMSSHTRANSLGYGNEEIPRAIYDQLVKLHYVGTVDNFVEPAVALAETIAGLAPGRLSNLMFVSGGSEAVETALKLAKQYQIDKGGKPRAYKVISRWNAYHGSTMGALSVTDWLGTRHVSEPGVPGTSLIPGPTRYRNPFGMEDEPYADFCAAYLEQQIIHEGPENVAAFIAEPIMQAHGVQIPPPNYFPKIREICDRHGVLLIIDEVITGFGRTGAWFASEHFGVEGDIMTMAKAMTAGYFPMGAAITRKEIIETIPMFRHVHTFSGHGGGVAAATTNIAICQRDGVIANARDNGRYFLDALQSALAGSPIVGDVRGLGMWLAIEFTADKATRQHFADDTVKAVVQRMKDMGVLSSAIGNAMEMAPPLITTRDQLDRAAEVTAEAVRDIARARGFT</sequence>
<name>A0A1G6E8R5_9HYPH</name>
<dbReference type="Proteomes" id="UP000199071">
    <property type="component" value="Unassembled WGS sequence"/>
</dbReference>
<dbReference type="InterPro" id="IPR015422">
    <property type="entry name" value="PyrdxlP-dep_Trfase_small"/>
</dbReference>
<dbReference type="AlphaFoldDB" id="A0A1G6E8R5"/>
<keyword evidence="3 7" id="KW-0032">Aminotransferase</keyword>
<gene>
    <name evidence="7" type="ORF">SAMN02982931_04223</name>
</gene>
<protein>
    <submittedName>
        <fullName evidence="7">Adenosylmethionine-8-amino-7-oxononanoate aminotransferase</fullName>
    </submittedName>
</protein>
<dbReference type="CDD" id="cd00610">
    <property type="entry name" value="OAT_like"/>
    <property type="match status" value="1"/>
</dbReference>
<evidence type="ECO:0000313" key="8">
    <source>
        <dbReference type="Proteomes" id="UP000199071"/>
    </source>
</evidence>
<evidence type="ECO:0000256" key="5">
    <source>
        <dbReference type="ARBA" id="ARBA00022898"/>
    </source>
</evidence>
<dbReference type="EMBL" id="FMXQ01000010">
    <property type="protein sequence ID" value="SDB53335.1"/>
    <property type="molecule type" value="Genomic_DNA"/>
</dbReference>
<dbReference type="InterPro" id="IPR049704">
    <property type="entry name" value="Aminotrans_3_PPA_site"/>
</dbReference>
<dbReference type="PROSITE" id="PS00600">
    <property type="entry name" value="AA_TRANSFER_CLASS_3"/>
    <property type="match status" value="1"/>
</dbReference>
<dbReference type="InterPro" id="IPR005814">
    <property type="entry name" value="Aminotrans_3"/>
</dbReference>
<dbReference type="GO" id="GO:0030170">
    <property type="term" value="F:pyridoxal phosphate binding"/>
    <property type="evidence" value="ECO:0007669"/>
    <property type="project" value="InterPro"/>
</dbReference>
<dbReference type="GO" id="GO:0008483">
    <property type="term" value="F:transaminase activity"/>
    <property type="evidence" value="ECO:0007669"/>
    <property type="project" value="UniProtKB-KW"/>
</dbReference>
<dbReference type="PANTHER" id="PTHR43094">
    <property type="entry name" value="AMINOTRANSFERASE"/>
    <property type="match status" value="1"/>
</dbReference>
<dbReference type="Gene3D" id="3.90.1150.10">
    <property type="entry name" value="Aspartate Aminotransferase, domain 1"/>
    <property type="match status" value="1"/>
</dbReference>
<evidence type="ECO:0000256" key="6">
    <source>
        <dbReference type="RuleBase" id="RU003560"/>
    </source>
</evidence>
<keyword evidence="4 7" id="KW-0808">Transferase</keyword>
<reference evidence="7 8" key="1">
    <citation type="submission" date="2016-10" db="EMBL/GenBank/DDBJ databases">
        <authorList>
            <person name="de Groot N.N."/>
        </authorList>
    </citation>
    <scope>NUCLEOTIDE SEQUENCE [LARGE SCALE GENOMIC DNA]</scope>
    <source>
        <strain evidence="7 8">ATCC 35022</strain>
    </source>
</reference>
<dbReference type="InterPro" id="IPR015424">
    <property type="entry name" value="PyrdxlP-dep_Trfase"/>
</dbReference>
<evidence type="ECO:0000256" key="3">
    <source>
        <dbReference type="ARBA" id="ARBA00022576"/>
    </source>
</evidence>
<organism evidence="7 8">
    <name type="scientific">Bauldia litoralis</name>
    <dbReference type="NCBI Taxonomy" id="665467"/>
    <lineage>
        <taxon>Bacteria</taxon>
        <taxon>Pseudomonadati</taxon>
        <taxon>Pseudomonadota</taxon>
        <taxon>Alphaproteobacteria</taxon>
        <taxon>Hyphomicrobiales</taxon>
        <taxon>Kaistiaceae</taxon>
        <taxon>Bauldia</taxon>
    </lineage>
</organism>
<comment type="cofactor">
    <cofactor evidence="1">
        <name>pyridoxal 5'-phosphate</name>
        <dbReference type="ChEBI" id="CHEBI:597326"/>
    </cofactor>
</comment>
<comment type="similarity">
    <text evidence="2 6">Belongs to the class-III pyridoxal-phosphate-dependent aminotransferase family.</text>
</comment>
<dbReference type="PIRSF" id="PIRSF000521">
    <property type="entry name" value="Transaminase_4ab_Lys_Orn"/>
    <property type="match status" value="1"/>
</dbReference>
<dbReference type="InterPro" id="IPR015421">
    <property type="entry name" value="PyrdxlP-dep_Trfase_major"/>
</dbReference>
<keyword evidence="5 6" id="KW-0663">Pyridoxal phosphate</keyword>